<gene>
    <name evidence="2" type="ORF">BKA15_001041</name>
</gene>
<accession>A0A7Y9I3S7</accession>
<evidence type="ECO:0000256" key="1">
    <source>
        <dbReference type="SAM" id="MobiDB-lite"/>
    </source>
</evidence>
<evidence type="ECO:0008006" key="4">
    <source>
        <dbReference type="Google" id="ProtNLM"/>
    </source>
</evidence>
<protein>
    <recommendedName>
        <fullName evidence="4">Transcriptional regulator</fullName>
    </recommendedName>
</protein>
<comment type="caution">
    <text evidence="2">The sequence shown here is derived from an EMBL/GenBank/DDBJ whole genome shotgun (WGS) entry which is preliminary data.</text>
</comment>
<dbReference type="AlphaFoldDB" id="A0A7Y9I3S7"/>
<name>A0A7Y9I3S7_9ACTN</name>
<proteinExistence type="predicted"/>
<dbReference type="Proteomes" id="UP000569914">
    <property type="component" value="Unassembled WGS sequence"/>
</dbReference>
<evidence type="ECO:0000313" key="3">
    <source>
        <dbReference type="Proteomes" id="UP000569914"/>
    </source>
</evidence>
<evidence type="ECO:0000313" key="2">
    <source>
        <dbReference type="EMBL" id="NYE69712.1"/>
    </source>
</evidence>
<feature type="region of interest" description="Disordered" evidence="1">
    <location>
        <begin position="345"/>
        <end position="373"/>
    </location>
</feature>
<dbReference type="EMBL" id="JACCBU010000001">
    <property type="protein sequence ID" value="NYE69712.1"/>
    <property type="molecule type" value="Genomic_DNA"/>
</dbReference>
<sequence>MSEEPKRPQNGPDVTVGLVGQRRLLREMQSCAQQVIERYAPQRLKFVTAPTDDGDEEAAIERIADRIDAAVFPGPWLYDRIRRTGWLTVPATHVALSGSALYSALLRARLADPAIDLTRLSIDSLRRSDVVEAYEELGLSADRVRCLAYTGPESVGEFAGFHAEGLASGEASLALTTILSVERELRAAGHPVLRLSPTRATVRDAIETAVLLGQGTRLGANRIAMIAVRLITAPRSAAQDTDYWQQELALAAQQRLLTHGRRAGATVTRRSDTLFLVTTTHEGLDLLTERLQLAPFMSMITASLGVPVAVGVGVGPTARSAEANALGAVEESLAGKGTYAVYRDSGGDRIDLPPGSSDTARVESVPDNGSSQDDRLRAIMDRLVERADEDQPVIADVETVAAAMAVTPRTGRRMLKDLVAAGLAWPLPSAPSAGGGRPRQLFRLLTEKLE</sequence>
<keyword evidence="3" id="KW-1185">Reference proteome</keyword>
<reference evidence="2 3" key="1">
    <citation type="submission" date="2020-07" db="EMBL/GenBank/DDBJ databases">
        <title>Sequencing the genomes of 1000 actinobacteria strains.</title>
        <authorList>
            <person name="Klenk H.-P."/>
        </authorList>
    </citation>
    <scope>NUCLEOTIDE SEQUENCE [LARGE SCALE GENOMIC DNA]</scope>
    <source>
        <strain evidence="2 3">DSM 22083</strain>
    </source>
</reference>
<organism evidence="2 3">
    <name type="scientific">Microlunatus parietis</name>
    <dbReference type="NCBI Taxonomy" id="682979"/>
    <lineage>
        <taxon>Bacteria</taxon>
        <taxon>Bacillati</taxon>
        <taxon>Actinomycetota</taxon>
        <taxon>Actinomycetes</taxon>
        <taxon>Propionibacteriales</taxon>
        <taxon>Propionibacteriaceae</taxon>
        <taxon>Microlunatus</taxon>
    </lineage>
</organism>